<keyword evidence="2" id="KW-0479">Metal-binding</keyword>
<gene>
    <name evidence="3" type="ORF">AA106556_0573</name>
</gene>
<comment type="similarity">
    <text evidence="1">Belongs to the DinB family.</text>
</comment>
<dbReference type="Pfam" id="PF05163">
    <property type="entry name" value="DinB"/>
    <property type="match status" value="1"/>
</dbReference>
<accession>A0ABQ0QHE8</accession>
<proteinExistence type="inferred from homology"/>
<evidence type="ECO:0000313" key="3">
    <source>
        <dbReference type="EMBL" id="GBR44872.1"/>
    </source>
</evidence>
<dbReference type="Gene3D" id="1.20.120.450">
    <property type="entry name" value="dinb family like domain"/>
    <property type="match status" value="1"/>
</dbReference>
<sequence>MVRDMQDTVSLASHIRVNTLTKLLEYKKWADDLACHTVKSIPQDEAFRVRKTTFDNIVRTMNHSCVVEDIFKHHLLGVRHTYQTRNTEHTPSVDELVFFVERMNDWYLAHVGSWRDDDLDVLVHFEFLNGRPAAMTREDIVLHIVNHATYHRGFVGDMLKQIPHDWPSNDFTVFVCPERGA</sequence>
<keyword evidence="4" id="KW-1185">Reference proteome</keyword>
<comment type="caution">
    <text evidence="3">The sequence shown here is derived from an EMBL/GenBank/DDBJ whole genome shotgun (WGS) entry which is preliminary data.</text>
</comment>
<reference evidence="3" key="1">
    <citation type="submission" date="2013-04" db="EMBL/GenBank/DDBJ databases">
        <title>The genome sequencing project of 58 acetic acid bacteria.</title>
        <authorList>
            <person name="Okamoto-Kainuma A."/>
            <person name="Ishikawa M."/>
            <person name="Umino S."/>
            <person name="Koizumi Y."/>
            <person name="Shiwa Y."/>
            <person name="Yoshikawa H."/>
            <person name="Matsutani M."/>
            <person name="Matsushita K."/>
        </authorList>
    </citation>
    <scope>NUCLEOTIDE SEQUENCE</scope>
    <source>
        <strain evidence="3">NBRC 106556</strain>
    </source>
</reference>
<evidence type="ECO:0000256" key="2">
    <source>
        <dbReference type="ARBA" id="ARBA00022723"/>
    </source>
</evidence>
<dbReference type="PANTHER" id="PTHR37302">
    <property type="entry name" value="SLR1116 PROTEIN"/>
    <property type="match status" value="1"/>
</dbReference>
<dbReference type="SUPFAM" id="SSF109854">
    <property type="entry name" value="DinB/YfiT-like putative metalloenzymes"/>
    <property type="match status" value="1"/>
</dbReference>
<dbReference type="InterPro" id="IPR007837">
    <property type="entry name" value="DinB"/>
</dbReference>
<organism evidence="3 4">
    <name type="scientific">Neokomagataea tanensis NBRC 106556</name>
    <dbReference type="NCBI Taxonomy" id="1223519"/>
    <lineage>
        <taxon>Bacteria</taxon>
        <taxon>Pseudomonadati</taxon>
        <taxon>Pseudomonadota</taxon>
        <taxon>Alphaproteobacteria</taxon>
        <taxon>Acetobacterales</taxon>
        <taxon>Acetobacteraceae</taxon>
        <taxon>Neokomagataea</taxon>
    </lineage>
</organism>
<dbReference type="InterPro" id="IPR034660">
    <property type="entry name" value="DinB/YfiT-like"/>
</dbReference>
<dbReference type="Proteomes" id="UP001062443">
    <property type="component" value="Unassembled WGS sequence"/>
</dbReference>
<evidence type="ECO:0000313" key="4">
    <source>
        <dbReference type="Proteomes" id="UP001062443"/>
    </source>
</evidence>
<protein>
    <submittedName>
        <fullName evidence="3">DinB family protein</fullName>
    </submittedName>
</protein>
<dbReference type="PANTHER" id="PTHR37302:SF1">
    <property type="entry name" value="PROTEIN DINB"/>
    <property type="match status" value="1"/>
</dbReference>
<evidence type="ECO:0000256" key="1">
    <source>
        <dbReference type="ARBA" id="ARBA00008635"/>
    </source>
</evidence>
<name>A0ABQ0QHE8_9PROT</name>
<dbReference type="EMBL" id="BAQB01000005">
    <property type="protein sequence ID" value="GBR44872.1"/>
    <property type="molecule type" value="Genomic_DNA"/>
</dbReference>